<keyword evidence="10" id="KW-1185">Reference proteome</keyword>
<keyword evidence="4" id="KW-1133">Transmembrane helix</keyword>
<dbReference type="GO" id="GO:0015165">
    <property type="term" value="F:pyrimidine nucleotide-sugar transmembrane transporter activity"/>
    <property type="evidence" value="ECO:0007669"/>
    <property type="project" value="InterPro"/>
</dbReference>
<proteinExistence type="predicted"/>
<name>A0A834YTI4_TETSI</name>
<keyword evidence="3 6" id="KW-0256">Endoplasmic reticulum</keyword>
<feature type="compositionally biased region" description="Polar residues" evidence="7">
    <location>
        <begin position="1"/>
        <end position="10"/>
    </location>
</feature>
<feature type="domain" description="Reticulon" evidence="8">
    <location>
        <begin position="141"/>
        <end position="175"/>
    </location>
</feature>
<evidence type="ECO:0000256" key="7">
    <source>
        <dbReference type="SAM" id="MobiDB-lite"/>
    </source>
</evidence>
<evidence type="ECO:0000256" key="2">
    <source>
        <dbReference type="ARBA" id="ARBA00022692"/>
    </source>
</evidence>
<evidence type="ECO:0000256" key="3">
    <source>
        <dbReference type="ARBA" id="ARBA00022824"/>
    </source>
</evidence>
<protein>
    <recommendedName>
        <fullName evidence="6">Reticulon-like protein</fullName>
    </recommendedName>
</protein>
<dbReference type="Proteomes" id="UP000655225">
    <property type="component" value="Unassembled WGS sequence"/>
</dbReference>
<evidence type="ECO:0000256" key="4">
    <source>
        <dbReference type="ARBA" id="ARBA00022989"/>
    </source>
</evidence>
<gene>
    <name evidence="9" type="ORF">HHK36_020122</name>
</gene>
<accession>A0A834YTI4</accession>
<dbReference type="InterPro" id="IPR007271">
    <property type="entry name" value="Nuc_sug_transpt"/>
</dbReference>
<comment type="caution">
    <text evidence="9">The sequence shown here is derived from an EMBL/GenBank/DDBJ whole genome shotgun (WGS) entry which is preliminary data.</text>
</comment>
<dbReference type="PROSITE" id="PS50845">
    <property type="entry name" value="RETICULON"/>
    <property type="match status" value="1"/>
</dbReference>
<dbReference type="GO" id="GO:0005789">
    <property type="term" value="C:endoplasmic reticulum membrane"/>
    <property type="evidence" value="ECO:0007669"/>
    <property type="project" value="UniProtKB-SubCell"/>
</dbReference>
<dbReference type="Pfam" id="PF02453">
    <property type="entry name" value="Reticulon"/>
    <property type="match status" value="1"/>
</dbReference>
<reference evidence="9 10" key="1">
    <citation type="submission" date="2020-04" db="EMBL/GenBank/DDBJ databases">
        <title>Plant Genome Project.</title>
        <authorList>
            <person name="Zhang R.-G."/>
        </authorList>
    </citation>
    <scope>NUCLEOTIDE SEQUENCE [LARGE SCALE GENOMIC DNA]</scope>
    <source>
        <strain evidence="9">YNK0</strain>
        <tissue evidence="9">Leaf</tissue>
    </source>
</reference>
<sequence length="339" mass="37061">MAVERLSTSPAPRPMSRKDTAILGLDGPEASLVREERYRKMGGCATKPKVLKAEDNTVLELAPASLEKNDLSGRSRNSGNEVEVLQARCHYSQAEVDGCIFNLNGDAYVKGSLANCLDYVSKNRSIGREIRVKILGSFGAVADVFLWRNKKISAGALGGATAMWVLFELLESHLLLKFSCFCAFRFPLFLLPGFRCQTDPSKCLVPSFTHPVLVIAVLLKIITRRRFSTIQWEALALLLIGISVNQMRSLPEGTSALGLPIATGAYMSGPALVVMAFAEMDPFPSSSANVTVPSLASVFNEYALKSQFETSIYLQIMGSASSPRNTLIREETKMVRLVE</sequence>
<dbReference type="GO" id="GO:0000139">
    <property type="term" value="C:Golgi membrane"/>
    <property type="evidence" value="ECO:0007669"/>
    <property type="project" value="InterPro"/>
</dbReference>
<dbReference type="EMBL" id="JABCRI010000014">
    <property type="protein sequence ID" value="KAF8393920.1"/>
    <property type="molecule type" value="Genomic_DNA"/>
</dbReference>
<dbReference type="InterPro" id="IPR003388">
    <property type="entry name" value="Reticulon"/>
</dbReference>
<evidence type="ECO:0000259" key="8">
    <source>
        <dbReference type="PROSITE" id="PS50845"/>
    </source>
</evidence>
<dbReference type="AlphaFoldDB" id="A0A834YTI4"/>
<organism evidence="9 10">
    <name type="scientific">Tetracentron sinense</name>
    <name type="common">Spur-leaf</name>
    <dbReference type="NCBI Taxonomy" id="13715"/>
    <lineage>
        <taxon>Eukaryota</taxon>
        <taxon>Viridiplantae</taxon>
        <taxon>Streptophyta</taxon>
        <taxon>Embryophyta</taxon>
        <taxon>Tracheophyta</taxon>
        <taxon>Spermatophyta</taxon>
        <taxon>Magnoliopsida</taxon>
        <taxon>Trochodendrales</taxon>
        <taxon>Trochodendraceae</taxon>
        <taxon>Tetracentron</taxon>
    </lineage>
</organism>
<dbReference type="OrthoDB" id="419167at2759"/>
<evidence type="ECO:0000313" key="9">
    <source>
        <dbReference type="EMBL" id="KAF8393920.1"/>
    </source>
</evidence>
<keyword evidence="5" id="KW-0472">Membrane</keyword>
<evidence type="ECO:0000313" key="10">
    <source>
        <dbReference type="Proteomes" id="UP000655225"/>
    </source>
</evidence>
<feature type="region of interest" description="Disordered" evidence="7">
    <location>
        <begin position="1"/>
        <end position="26"/>
    </location>
</feature>
<comment type="subcellular location">
    <subcellularLocation>
        <location evidence="1 6">Endoplasmic reticulum membrane</location>
        <topology evidence="1 6">Multi-pass membrane protein</topology>
    </subcellularLocation>
</comment>
<evidence type="ECO:0000256" key="5">
    <source>
        <dbReference type="ARBA" id="ARBA00023136"/>
    </source>
</evidence>
<dbReference type="PANTHER" id="PTHR10231">
    <property type="entry name" value="NUCLEOTIDE-SUGAR TRANSMEMBRANE TRANSPORTER"/>
    <property type="match status" value="1"/>
</dbReference>
<evidence type="ECO:0000256" key="1">
    <source>
        <dbReference type="ARBA" id="ARBA00004477"/>
    </source>
</evidence>
<keyword evidence="2" id="KW-0812">Transmembrane</keyword>
<evidence type="ECO:0000256" key="6">
    <source>
        <dbReference type="RuleBase" id="RU363132"/>
    </source>
</evidence>